<sequence>MRRLMIVASAGLLLSACQTVQNSAGAPTTYQDPATLGAVKGVGIESQDIVSMTDQMMRDMLTEPRLANAATAPNVIIDAEYFVNESSSRINRNSITDRLRVSLQRASQGRLNFVGRHYANMVQSERNLKRQGVVDKGTTGTAAAQRGGDYRLGGRITSLDARDPRTGMMSRYTQIIFEMADLESGDIVWSGIYEFSKAGADDVIYR</sequence>
<name>A0A178MLP7_9PROT</name>
<proteinExistence type="predicted"/>
<dbReference type="Pfam" id="PF13036">
    <property type="entry name" value="LpoB"/>
    <property type="match status" value="1"/>
</dbReference>
<feature type="signal peptide" evidence="1">
    <location>
        <begin position="1"/>
        <end position="23"/>
    </location>
</feature>
<dbReference type="InterPro" id="IPR014094">
    <property type="entry name" value="LpoB"/>
</dbReference>
<feature type="chain" id="PRO_5008092043" evidence="1">
    <location>
        <begin position="24"/>
        <end position="206"/>
    </location>
</feature>
<dbReference type="Gene3D" id="3.40.50.10610">
    <property type="entry name" value="ABC-type transport auxiliary lipoprotein component"/>
    <property type="match status" value="1"/>
</dbReference>
<accession>A0A178MLP7</accession>
<dbReference type="RefSeq" id="WP_068502204.1">
    <property type="nucleotide sequence ID" value="NZ_LWQU01000152.1"/>
</dbReference>
<keyword evidence="3" id="KW-1185">Reference proteome</keyword>
<dbReference type="EMBL" id="LWQU01000152">
    <property type="protein sequence ID" value="OAN48985.1"/>
    <property type="molecule type" value="Genomic_DNA"/>
</dbReference>
<gene>
    <name evidence="2" type="ORF">A6A05_03090</name>
</gene>
<organism evidence="2 3">
    <name type="scientific">Magnetospirillum moscoviense</name>
    <dbReference type="NCBI Taxonomy" id="1437059"/>
    <lineage>
        <taxon>Bacteria</taxon>
        <taxon>Pseudomonadati</taxon>
        <taxon>Pseudomonadota</taxon>
        <taxon>Alphaproteobacteria</taxon>
        <taxon>Rhodospirillales</taxon>
        <taxon>Rhodospirillaceae</taxon>
        <taxon>Magnetospirillum</taxon>
    </lineage>
</organism>
<dbReference type="Proteomes" id="UP000078543">
    <property type="component" value="Unassembled WGS sequence"/>
</dbReference>
<dbReference type="STRING" id="1437059.A6A05_03090"/>
<evidence type="ECO:0000256" key="1">
    <source>
        <dbReference type="SAM" id="SignalP"/>
    </source>
</evidence>
<dbReference type="AlphaFoldDB" id="A0A178MLP7"/>
<dbReference type="OrthoDB" id="8969905at2"/>
<comment type="caution">
    <text evidence="2">The sequence shown here is derived from an EMBL/GenBank/DDBJ whole genome shotgun (WGS) entry which is preliminary data.</text>
</comment>
<keyword evidence="1" id="KW-0732">Signal</keyword>
<reference evidence="2 3" key="1">
    <citation type="submission" date="2016-04" db="EMBL/GenBank/DDBJ databases">
        <title>Draft genome sequence of freshwater magnetotactic bacteria Magnetospirillum marisnigri SP-1 and Magnetospirillum moscoviense BB-1.</title>
        <authorList>
            <person name="Koziaeva V."/>
            <person name="Dziuba M.V."/>
            <person name="Ivanov T.M."/>
            <person name="Kuznetsov B."/>
            <person name="Grouzdev D.S."/>
        </authorList>
    </citation>
    <scope>NUCLEOTIDE SEQUENCE [LARGE SCALE GENOMIC DNA]</scope>
    <source>
        <strain evidence="2 3">BB-1</strain>
    </source>
</reference>
<dbReference type="PROSITE" id="PS51257">
    <property type="entry name" value="PROKAR_LIPOPROTEIN"/>
    <property type="match status" value="1"/>
</dbReference>
<evidence type="ECO:0000313" key="3">
    <source>
        <dbReference type="Proteomes" id="UP000078543"/>
    </source>
</evidence>
<protein>
    <submittedName>
        <fullName evidence="2">Penicillin-binding protein activator LpoB</fullName>
    </submittedName>
</protein>
<evidence type="ECO:0000313" key="2">
    <source>
        <dbReference type="EMBL" id="OAN48985.1"/>
    </source>
</evidence>